<keyword evidence="2" id="KW-0732">Signal</keyword>
<evidence type="ECO:0000313" key="7">
    <source>
        <dbReference type="Proteomes" id="UP001326715"/>
    </source>
</evidence>
<evidence type="ECO:0000313" key="4">
    <source>
        <dbReference type="EMBL" id="SFW89375.1"/>
    </source>
</evidence>
<evidence type="ECO:0000259" key="3">
    <source>
        <dbReference type="Pfam" id="PF20041"/>
    </source>
</evidence>
<keyword evidence="7" id="KW-1185">Reference proteome</keyword>
<organism evidence="4 6">
    <name type="scientific">Chitinophaga sancti</name>
    <dbReference type="NCBI Taxonomy" id="1004"/>
    <lineage>
        <taxon>Bacteria</taxon>
        <taxon>Pseudomonadati</taxon>
        <taxon>Bacteroidota</taxon>
        <taxon>Chitinophagia</taxon>
        <taxon>Chitinophagales</taxon>
        <taxon>Chitinophagaceae</taxon>
        <taxon>Chitinophaga</taxon>
    </lineage>
</organism>
<evidence type="ECO:0000313" key="6">
    <source>
        <dbReference type="Proteomes" id="UP000183788"/>
    </source>
</evidence>
<dbReference type="Pfam" id="PF20041">
    <property type="entry name" value="DUF6443"/>
    <property type="match status" value="1"/>
</dbReference>
<sequence length="1523" mass="168439">MSVKHKLILPGALLCSLVTVLNVYGQTPDGSLPNTGTAVTIPAAYTNGIPNYIRTWVPAKPIQDPTFVNSTSNTVRDVRQMTDYLDGLGRLVQTVNKGYSGTGSTIANTGKDFVIPKVYDVLDRETYVYLPYIQQDNNTSDGNLKTDPFNAQSTFYKNAILNPGSKDETIFYMENEYDGSPLNRINRTFNVGNTWSRAGGAKAASVQYLYNKVADSVRIWRIAAGVTIPASNSFYAAGQLSKTVSIDENGNTTVFYTDKEDRVILKKVQKETITTAHGGWLCTYYVYNELGSLSFVIPPLVVQRIMGNWMISGSLADGMCYQYTYDEYTRNISRKTPGSGETQLVYDNFDRPVFVQTAAQRVKTTPEWQFTFYNDQNRATVSGTYPTGSTRDQLQQQMTATASTTRNVSYSIPQVTDLVLDTRVAGITGYIARGSITLNPEFTSEDGANFDVAIDPTATTSTIQSVVEVNTTPNITGYNATAYDYYDDYNYAGAKPFASADVSSLDASSDKYPVAVNPNTYNYGMATGSKINVLGTNQWLITSTYFDNNGRPVQTRSDNAVGGETTTTAIYSFNGNLLSDYTHITNPRSAATPDIKVVTSYTYDHEDRLKEITKKLNNSNDLTRVVATNDYDDLGRLRTKWIGKKTDGTYMDSQTFDYNLRGWVKAINSNYVNTSGSTSNWFGQDISYDYGFSTKQYNGNIAGEKWKSKSNGIARAFGYSYDNTNSMTGAEFNQQNSGNTAWTKDQADFTMSNMSYDANGNLLSLNRQGLKNTTVASIDKLQYSYLTGTNQLRMVIDNANDASSTLGDFKEPDANHTSNTSNPDNDVDYQYDANGNLVVDKNKGIESTTYNFLNLPELITFTGKGTIQNVYDANGLKLKTIVTDNTVSPAVVTTTDYITGAIYKNDVPVSVDHETGRIRAIVQNGQTTGWTYDYFEKDYQGNIRMVLTEQTDLSIYAATMETASATIETALFSNVDETRTETPVGYPEDHTTVENAKVAKLNAKQGGKKIGPSLVLRVMAGDTIRIRTKAFYKSDGPANQHDAPLDDMVVALANAFTPGSNAGDMHNVANNTGTPFNYNFKQSWKDMRKKDPELAGRPKAYLNYVLFDEQMKMVDNNSGYKQVQNTPDALQDLAVEILPVSETGLMYIYTSNETATDVYFDNTVVSLSSGPLLEETHYYPFGLLMDGISSNVLKGTTYERNNYKYGGKQLKSGEFSDGSGLELYDFAARQLDPQLGRWNSPDPLSDEGTDWTPYRYGFNNPMRYTDPTGLFEVDGEGNLYFSKDDEISKLLEYVTANPSGSFGDIFKFVTDSRNGFVWDLPEVVVRGNNDKAWQDARNQIYNEVADALKLLGGGPEAPATKPKAKANKAASALPSTLSPDQATAAKMFKGITFGDKLDINLAIAHLWKNKEESPNHQCAKYLREGLEAGGMNTTGRPRPAEDYGPFLLAKGFKFVTSDITNYTPVRGDIAVMQSFTLNGKYTAYGHIQMYTGTAWVSDFANKVDFWPGSGYRTAKPPTQIFRW</sequence>
<dbReference type="NCBIfam" id="TIGR03696">
    <property type="entry name" value="Rhs_assc_core"/>
    <property type="match status" value="1"/>
</dbReference>
<name>A0A1K1SZ68_9BACT</name>
<dbReference type="Proteomes" id="UP000183788">
    <property type="component" value="Unassembled WGS sequence"/>
</dbReference>
<dbReference type="STRING" id="1004.SAMN05661012_06419"/>
<feature type="compositionally biased region" description="Low complexity" evidence="1">
    <location>
        <begin position="1356"/>
        <end position="1374"/>
    </location>
</feature>
<dbReference type="Proteomes" id="UP001326715">
    <property type="component" value="Chromosome"/>
</dbReference>
<reference evidence="5 7" key="2">
    <citation type="submission" date="2023-11" db="EMBL/GenBank/DDBJ databases">
        <title>MicrobeMod: A computational toolkit for identifying prokaryotic methylation and restriction-modification with nanopore sequencing.</title>
        <authorList>
            <person name="Crits-Christoph A."/>
            <person name="Kang S.C."/>
            <person name="Lee H."/>
            <person name="Ostrov N."/>
        </authorList>
    </citation>
    <scope>NUCLEOTIDE SEQUENCE [LARGE SCALE GENOMIC DNA]</scope>
    <source>
        <strain evidence="5 7">ATCC 23090</strain>
    </source>
</reference>
<feature type="region of interest" description="Disordered" evidence="1">
    <location>
        <begin position="1353"/>
        <end position="1375"/>
    </location>
</feature>
<dbReference type="InterPro" id="IPR045619">
    <property type="entry name" value="DUF6443"/>
</dbReference>
<dbReference type="InterPro" id="IPR050708">
    <property type="entry name" value="T6SS_VgrG/RHS"/>
</dbReference>
<feature type="signal peptide" evidence="2">
    <location>
        <begin position="1"/>
        <end position="25"/>
    </location>
</feature>
<feature type="domain" description="DUF6443" evidence="3">
    <location>
        <begin position="63"/>
        <end position="202"/>
    </location>
</feature>
<accession>A0A1K1SZ68</accession>
<dbReference type="RefSeq" id="WP_177318754.1">
    <property type="nucleotide sequence ID" value="NZ_CP139972.1"/>
</dbReference>
<dbReference type="PANTHER" id="PTHR32305">
    <property type="match status" value="1"/>
</dbReference>
<evidence type="ECO:0000313" key="5">
    <source>
        <dbReference type="EMBL" id="WQG90435.1"/>
    </source>
</evidence>
<dbReference type="EMBL" id="CP140154">
    <property type="protein sequence ID" value="WQG90435.1"/>
    <property type="molecule type" value="Genomic_DNA"/>
</dbReference>
<dbReference type="PANTHER" id="PTHR32305:SF15">
    <property type="entry name" value="PROTEIN RHSA-RELATED"/>
    <property type="match status" value="1"/>
</dbReference>
<evidence type="ECO:0000256" key="2">
    <source>
        <dbReference type="SAM" id="SignalP"/>
    </source>
</evidence>
<proteinExistence type="predicted"/>
<feature type="compositionally biased region" description="Polar residues" evidence="1">
    <location>
        <begin position="815"/>
        <end position="824"/>
    </location>
</feature>
<feature type="chain" id="PRO_5013380879" evidence="2">
    <location>
        <begin position="26"/>
        <end position="1523"/>
    </location>
</feature>
<dbReference type="Gene3D" id="2.180.10.10">
    <property type="entry name" value="RHS repeat-associated core"/>
    <property type="match status" value="2"/>
</dbReference>
<reference evidence="4 6" key="1">
    <citation type="submission" date="2016-11" db="EMBL/GenBank/DDBJ databases">
        <authorList>
            <person name="Jaros S."/>
            <person name="Januszkiewicz K."/>
            <person name="Wedrychowicz H."/>
        </authorList>
    </citation>
    <scope>NUCLEOTIDE SEQUENCE [LARGE SCALE GENOMIC DNA]</scope>
    <source>
        <strain evidence="4 6">DSM 784</strain>
    </source>
</reference>
<dbReference type="InterPro" id="IPR022385">
    <property type="entry name" value="Rhs_assc_core"/>
</dbReference>
<gene>
    <name evidence="4" type="ORF">SAMN05661012_06419</name>
    <name evidence="5" type="ORF">SR876_02930</name>
</gene>
<protein>
    <submittedName>
        <fullName evidence="5">DUF6443 domain-containing protein</fullName>
    </submittedName>
    <submittedName>
        <fullName evidence="4">RHS repeat-associated core domain-containing protein</fullName>
    </submittedName>
</protein>
<dbReference type="EMBL" id="FPIZ01000040">
    <property type="protein sequence ID" value="SFW89375.1"/>
    <property type="molecule type" value="Genomic_DNA"/>
</dbReference>
<feature type="region of interest" description="Disordered" evidence="1">
    <location>
        <begin position="806"/>
        <end position="826"/>
    </location>
</feature>
<evidence type="ECO:0000256" key="1">
    <source>
        <dbReference type="SAM" id="MobiDB-lite"/>
    </source>
</evidence>
<dbReference type="Gene3D" id="3.90.1720.10">
    <property type="entry name" value="endopeptidase domain like (from Nostoc punctiforme)"/>
    <property type="match status" value="1"/>
</dbReference>